<feature type="signal peptide" evidence="1">
    <location>
        <begin position="1"/>
        <end position="27"/>
    </location>
</feature>
<evidence type="ECO:0000313" key="2">
    <source>
        <dbReference type="EMBL" id="PHK03979.1"/>
    </source>
</evidence>
<dbReference type="EMBL" id="LAHD01000030">
    <property type="protein sequence ID" value="PHK03979.1"/>
    <property type="molecule type" value="Genomic_DNA"/>
</dbReference>
<sequence length="127" mass="14318">MSRFRKIIPVFSLVTIGFLSVQIPVQAEVQTLITTDKSSCSAISHQKIQKTGNSFTNSLYSRQIQSNANNPEQKTQEIRFPIKQIWWCVKCQSGIKRSVKAYTEVDAGFKACGVQSFSVRRGKCPEQ</sequence>
<dbReference type="AlphaFoldDB" id="A0A9Q6ELA9"/>
<proteinExistence type="predicted"/>
<organism evidence="2 3">
    <name type="scientific">Nostoc linckia z8</name>
    <dbReference type="NCBI Taxonomy" id="1628746"/>
    <lineage>
        <taxon>Bacteria</taxon>
        <taxon>Bacillati</taxon>
        <taxon>Cyanobacteriota</taxon>
        <taxon>Cyanophyceae</taxon>
        <taxon>Nostocales</taxon>
        <taxon>Nostocaceae</taxon>
        <taxon>Nostoc</taxon>
    </lineage>
</organism>
<evidence type="ECO:0000256" key="1">
    <source>
        <dbReference type="SAM" id="SignalP"/>
    </source>
</evidence>
<gene>
    <name evidence="2" type="ORF">VF08_13025</name>
</gene>
<dbReference type="RefSeq" id="WP_099068637.1">
    <property type="nucleotide sequence ID" value="NZ_LAHD01000030.1"/>
</dbReference>
<evidence type="ECO:0000313" key="3">
    <source>
        <dbReference type="Proteomes" id="UP000222310"/>
    </source>
</evidence>
<accession>A0A9Q6ELA9</accession>
<dbReference type="Proteomes" id="UP000222310">
    <property type="component" value="Unassembled WGS sequence"/>
</dbReference>
<reference evidence="2 3" key="1">
    <citation type="submission" date="2015-02" db="EMBL/GenBank/DDBJ databases">
        <title>Nostoc linckia genome annotation.</title>
        <authorList>
            <person name="Zhou Z."/>
        </authorList>
    </citation>
    <scope>NUCLEOTIDE SEQUENCE [LARGE SCALE GENOMIC DNA]</scope>
    <source>
        <strain evidence="3">z8</strain>
    </source>
</reference>
<feature type="chain" id="PRO_5040282669" evidence="1">
    <location>
        <begin position="28"/>
        <end position="127"/>
    </location>
</feature>
<dbReference type="GeneID" id="57096630"/>
<comment type="caution">
    <text evidence="2">The sequence shown here is derived from an EMBL/GenBank/DDBJ whole genome shotgun (WGS) entry which is preliminary data.</text>
</comment>
<keyword evidence="1" id="KW-0732">Signal</keyword>
<protein>
    <submittedName>
        <fullName evidence="2">Uncharacterized protein</fullName>
    </submittedName>
</protein>
<name>A0A9Q6ELA9_NOSLI</name>